<organism evidence="2 3">
    <name type="scientific">Dothidotthia symphoricarpi CBS 119687</name>
    <dbReference type="NCBI Taxonomy" id="1392245"/>
    <lineage>
        <taxon>Eukaryota</taxon>
        <taxon>Fungi</taxon>
        <taxon>Dikarya</taxon>
        <taxon>Ascomycota</taxon>
        <taxon>Pezizomycotina</taxon>
        <taxon>Dothideomycetes</taxon>
        <taxon>Pleosporomycetidae</taxon>
        <taxon>Pleosporales</taxon>
        <taxon>Dothidotthiaceae</taxon>
        <taxon>Dothidotthia</taxon>
    </lineage>
</organism>
<evidence type="ECO:0000256" key="1">
    <source>
        <dbReference type="SAM" id="Phobius"/>
    </source>
</evidence>
<proteinExistence type="predicted"/>
<dbReference type="GeneID" id="54411319"/>
<dbReference type="PANTHER" id="PTHR35896:SF3">
    <property type="entry name" value="MAJOR FACILITATOR SUPERFAMILY TRANSPORTER"/>
    <property type="match status" value="1"/>
</dbReference>
<reference evidence="2" key="1">
    <citation type="journal article" date="2020" name="Stud. Mycol.">
        <title>101 Dothideomycetes genomes: a test case for predicting lifestyles and emergence of pathogens.</title>
        <authorList>
            <person name="Haridas S."/>
            <person name="Albert R."/>
            <person name="Binder M."/>
            <person name="Bloem J."/>
            <person name="Labutti K."/>
            <person name="Salamov A."/>
            <person name="Andreopoulos B."/>
            <person name="Baker S."/>
            <person name="Barry K."/>
            <person name="Bills G."/>
            <person name="Bluhm B."/>
            <person name="Cannon C."/>
            <person name="Castanera R."/>
            <person name="Culley D."/>
            <person name="Daum C."/>
            <person name="Ezra D."/>
            <person name="Gonzalez J."/>
            <person name="Henrissat B."/>
            <person name="Kuo A."/>
            <person name="Liang C."/>
            <person name="Lipzen A."/>
            <person name="Lutzoni F."/>
            <person name="Magnuson J."/>
            <person name="Mondo S."/>
            <person name="Nolan M."/>
            <person name="Ohm R."/>
            <person name="Pangilinan J."/>
            <person name="Park H.-J."/>
            <person name="Ramirez L."/>
            <person name="Alfaro M."/>
            <person name="Sun H."/>
            <person name="Tritt A."/>
            <person name="Yoshinaga Y."/>
            <person name="Zwiers L.-H."/>
            <person name="Turgeon B."/>
            <person name="Goodwin S."/>
            <person name="Spatafora J."/>
            <person name="Crous P."/>
            <person name="Grigoriev I."/>
        </authorList>
    </citation>
    <scope>NUCLEOTIDE SEQUENCE</scope>
    <source>
        <strain evidence="2">CBS 119687</strain>
    </source>
</reference>
<feature type="transmembrane region" description="Helical" evidence="1">
    <location>
        <begin position="48"/>
        <end position="72"/>
    </location>
</feature>
<evidence type="ECO:0000313" key="2">
    <source>
        <dbReference type="EMBL" id="KAF2125133.1"/>
    </source>
</evidence>
<sequence length="226" mass="25976">MGFLSETLQHYKPSKEEAVYSSLQDSESDLLPSSKQQTHPRSTPRAKLYSFLAGLLAALAITLISLGILHILTPVPKTAAQIEAEEWNYCGRSSVVAKARGCVMEPLFYGWMPPQCAWKDFSDQWPVFEDRKWYIDVNMTMEIPPQDLWNGKHVMIYTSKYHGEHCLFQWRKLQFALDQKREFLDNKTISAHHTGHCADQLTAGCEGPGDWSEVELGFYRCRKTIW</sequence>
<dbReference type="AlphaFoldDB" id="A0A6A6A1T0"/>
<dbReference type="Proteomes" id="UP000799771">
    <property type="component" value="Unassembled WGS sequence"/>
</dbReference>
<dbReference type="InterPro" id="IPR053008">
    <property type="entry name" value="Phomopsin_biosynth_assoc"/>
</dbReference>
<dbReference type="PANTHER" id="PTHR35896">
    <property type="entry name" value="IG-LIKE DOMAIN-CONTAINING PROTEIN"/>
    <property type="match status" value="1"/>
</dbReference>
<protein>
    <submittedName>
        <fullName evidence="2">Uncharacterized protein</fullName>
    </submittedName>
</protein>
<gene>
    <name evidence="2" type="ORF">P153DRAFT_389981</name>
</gene>
<keyword evidence="3" id="KW-1185">Reference proteome</keyword>
<dbReference type="OrthoDB" id="3762324at2759"/>
<evidence type="ECO:0000313" key="3">
    <source>
        <dbReference type="Proteomes" id="UP000799771"/>
    </source>
</evidence>
<name>A0A6A6A1T0_9PLEO</name>
<dbReference type="RefSeq" id="XP_033519525.1">
    <property type="nucleotide sequence ID" value="XM_033670887.1"/>
</dbReference>
<keyword evidence="1" id="KW-0472">Membrane</keyword>
<accession>A0A6A6A1T0</accession>
<keyword evidence="1" id="KW-0812">Transmembrane</keyword>
<keyword evidence="1" id="KW-1133">Transmembrane helix</keyword>
<dbReference type="EMBL" id="ML977517">
    <property type="protein sequence ID" value="KAF2125133.1"/>
    <property type="molecule type" value="Genomic_DNA"/>
</dbReference>